<accession>A0A1A8WFZ0</accession>
<dbReference type="EMBL" id="FLQV01002047">
    <property type="protein sequence ID" value="SBT00639.1"/>
    <property type="molecule type" value="Genomic_DNA"/>
</dbReference>
<dbReference type="Pfam" id="PF05795">
    <property type="entry name" value="Plasmodium_Vir"/>
    <property type="match status" value="2"/>
</dbReference>
<dbReference type="InterPro" id="IPR008780">
    <property type="entry name" value="Plasmodium_Vir"/>
</dbReference>
<evidence type="ECO:0000313" key="5">
    <source>
        <dbReference type="Proteomes" id="UP000078560"/>
    </source>
</evidence>
<reference evidence="4 5" key="2">
    <citation type="submission" date="2016-05" db="EMBL/GenBank/DDBJ databases">
        <authorList>
            <person name="Naeem Raeece"/>
        </authorList>
    </citation>
    <scope>NUCLEOTIDE SEQUENCE [LARGE SCALE GENOMIC DNA]</scope>
</reference>
<proteinExistence type="predicted"/>
<dbReference type="AlphaFoldDB" id="A0A1A8WFZ0"/>
<evidence type="ECO:0000313" key="3">
    <source>
        <dbReference type="EMBL" id="SBT00639.1"/>
    </source>
</evidence>
<reference evidence="2" key="1">
    <citation type="submission" date="2016-05" db="EMBL/GenBank/DDBJ databases">
        <authorList>
            <person name="Lavstsen T."/>
            <person name="Jespersen J.S."/>
        </authorList>
    </citation>
    <scope>NUCLEOTIDE SEQUENCE [LARGE SCALE GENOMIC DNA]</scope>
</reference>
<protein>
    <submittedName>
        <fullName evidence="2">PIR Superfamily Protein</fullName>
    </submittedName>
</protein>
<feature type="transmembrane region" description="Helical" evidence="1">
    <location>
        <begin position="272"/>
        <end position="292"/>
    </location>
</feature>
<keyword evidence="1" id="KW-1133">Transmembrane helix</keyword>
<dbReference type="Proteomes" id="UP000078560">
    <property type="component" value="Unassembled WGS sequence"/>
</dbReference>
<name>A0A1A8WFZ0_PLAOA</name>
<sequence length="347" mass="40638">MTEVCGDQFLNQLQNKYKFFKDLPLCKIYEIFEKPKEVINGYNLCNTFIEDKHSHRDIILPLCKNIDFILKNLLKDVETSDVTDVTKGCDYLGYWIYGKLGNIPRPCENISNLYTSFIYFSNNHSLSANCSSVGDFHLDYNKFDKKKKLYFHSEIFKWVKTKYETLLSDEKTLCKTYLDECADFYNSLISEDYCKRNKIYGSQLGEFQKQYNILKKFLSQEKKVTSIKELQSTKQYICPAQSMDSKEELQGRGGIDGRGGSDDDISNRNNTIVVLSVVTTVIAVLFLLLFLYKFTPFGTWARLQLRRKKTIWNNIYKRTQNLLRNTRNENLDFPDSEFNLKYNSVSN</sequence>
<evidence type="ECO:0000256" key="1">
    <source>
        <dbReference type="SAM" id="Phobius"/>
    </source>
</evidence>
<gene>
    <name evidence="3" type="ORF">POVCU1_061360</name>
    <name evidence="2" type="ORF">POVCU2_0070600</name>
</gene>
<evidence type="ECO:0000313" key="4">
    <source>
        <dbReference type="Proteomes" id="UP000078546"/>
    </source>
</evidence>
<keyword evidence="1" id="KW-0812">Transmembrane</keyword>
<evidence type="ECO:0000313" key="2">
    <source>
        <dbReference type="EMBL" id="SBS91878.1"/>
    </source>
</evidence>
<dbReference type="Proteomes" id="UP000078546">
    <property type="component" value="Unassembled WGS sequence"/>
</dbReference>
<dbReference type="EMBL" id="FLQU01001179">
    <property type="protein sequence ID" value="SBS91878.1"/>
    <property type="molecule type" value="Genomic_DNA"/>
</dbReference>
<dbReference type="VEuPathDB" id="PlasmoDB:PocGH01_00036100"/>
<organism evidence="2 5">
    <name type="scientific">Plasmodium ovale curtisi</name>
    <dbReference type="NCBI Taxonomy" id="864141"/>
    <lineage>
        <taxon>Eukaryota</taxon>
        <taxon>Sar</taxon>
        <taxon>Alveolata</taxon>
        <taxon>Apicomplexa</taxon>
        <taxon>Aconoidasida</taxon>
        <taxon>Haemosporida</taxon>
        <taxon>Plasmodiidae</taxon>
        <taxon>Plasmodium</taxon>
        <taxon>Plasmodium (Plasmodium)</taxon>
    </lineage>
</organism>
<keyword evidence="1" id="KW-0472">Membrane</keyword>